<dbReference type="EMBL" id="CP041636">
    <property type="protein sequence ID" value="QDO96196.1"/>
    <property type="molecule type" value="Genomic_DNA"/>
</dbReference>
<comment type="similarity">
    <text evidence="6">Belongs to the MscS (TC 1.A.23) family.</text>
</comment>
<sequence length="309" mass="34540">MSRETRRFLLALLISIALVYAVLQPRHVPFMWTWLISPHLPLWLDRPLAVLAGFSLAWVIATGFELFVWRRMYGQSLAGVPRQRKLLTDLFNVTLYVAAAGFIAIEIFHLEPTGVFATSSVIAIILGFALQQLLTDIFAGVALNMERPFKAGEWITIDGIQGMVLETNWRSTHLRTRSMDLLVVPNAVIGRAKLFNHSRPQARHLGFVDVTLQYGVDEAAVQTALKDAALTIEGILSDPAPIIAVHELNAGVMVWRIYFFTDDFSRVVIMKAQLLYAAYAALRAGDLAAHLPRNEAFLHLDPPVVSQRD</sequence>
<evidence type="ECO:0000256" key="3">
    <source>
        <dbReference type="ARBA" id="ARBA00022692"/>
    </source>
</evidence>
<name>A0A516GXF4_9PROT</name>
<comment type="subcellular location">
    <subcellularLocation>
        <location evidence="6">Cell inner membrane</location>
        <topology evidence="6">Multi-pass membrane protein</topology>
    </subcellularLocation>
    <subcellularLocation>
        <location evidence="1">Cell membrane</location>
        <topology evidence="1">Multi-pass membrane protein</topology>
    </subcellularLocation>
</comment>
<gene>
    <name evidence="8" type="ORF">FNB15_02365</name>
</gene>
<dbReference type="PANTHER" id="PTHR30221:SF1">
    <property type="entry name" value="SMALL-CONDUCTANCE MECHANOSENSITIVE CHANNEL"/>
    <property type="match status" value="1"/>
</dbReference>
<keyword evidence="9" id="KW-1185">Reference proteome</keyword>
<keyword evidence="6" id="KW-0406">Ion transport</keyword>
<keyword evidence="4 6" id="KW-1133">Transmembrane helix</keyword>
<keyword evidence="3 6" id="KW-0812">Transmembrane</keyword>
<dbReference type="Gene3D" id="1.10.287.1260">
    <property type="match status" value="1"/>
</dbReference>
<comment type="function">
    <text evidence="6">Mechanosensitive channel that participates in the regulation of osmotic pressure changes within the cell, opening in response to stretch forces in the membrane lipid bilayer, without the need for other proteins. Contributes to normal resistance to hypoosmotic shock. Forms an ion channel of 1.0 nanosiemens conductance with a slight preference for anions.</text>
</comment>
<feature type="transmembrane region" description="Helical" evidence="6">
    <location>
        <begin position="116"/>
        <end position="143"/>
    </location>
</feature>
<evidence type="ECO:0000313" key="8">
    <source>
        <dbReference type="EMBL" id="QDO96196.1"/>
    </source>
</evidence>
<dbReference type="SUPFAM" id="SSF50182">
    <property type="entry name" value="Sm-like ribonucleoproteins"/>
    <property type="match status" value="1"/>
</dbReference>
<dbReference type="GO" id="GO:0005886">
    <property type="term" value="C:plasma membrane"/>
    <property type="evidence" value="ECO:0007669"/>
    <property type="project" value="UniProtKB-SubCell"/>
</dbReference>
<keyword evidence="2" id="KW-1003">Cell membrane</keyword>
<dbReference type="Pfam" id="PF00924">
    <property type="entry name" value="MS_channel_2nd"/>
    <property type="match status" value="1"/>
</dbReference>
<keyword evidence="6" id="KW-0813">Transport</keyword>
<dbReference type="SUPFAM" id="SSF82689">
    <property type="entry name" value="Mechanosensitive channel protein MscS (YggB), C-terminal domain"/>
    <property type="match status" value="1"/>
</dbReference>
<dbReference type="InterPro" id="IPR011066">
    <property type="entry name" value="MscS_channel_C_sf"/>
</dbReference>
<dbReference type="Gene3D" id="2.30.30.60">
    <property type="match status" value="1"/>
</dbReference>
<dbReference type="GO" id="GO:0008381">
    <property type="term" value="F:mechanosensitive monoatomic ion channel activity"/>
    <property type="evidence" value="ECO:0007669"/>
    <property type="project" value="InterPro"/>
</dbReference>
<protein>
    <recommendedName>
        <fullName evidence="6">Small-conductance mechanosensitive channel</fullName>
    </recommendedName>
</protein>
<dbReference type="PANTHER" id="PTHR30221">
    <property type="entry name" value="SMALL-CONDUCTANCE MECHANOSENSITIVE CHANNEL"/>
    <property type="match status" value="1"/>
</dbReference>
<accession>A0A516GXF4</accession>
<evidence type="ECO:0000256" key="2">
    <source>
        <dbReference type="ARBA" id="ARBA00022475"/>
    </source>
</evidence>
<evidence type="ECO:0000259" key="7">
    <source>
        <dbReference type="Pfam" id="PF00924"/>
    </source>
</evidence>
<dbReference type="RefSeq" id="WP_144067177.1">
    <property type="nucleotide sequence ID" value="NZ_CP041636.1"/>
</dbReference>
<dbReference type="Gene3D" id="3.30.70.100">
    <property type="match status" value="1"/>
</dbReference>
<evidence type="ECO:0000256" key="1">
    <source>
        <dbReference type="ARBA" id="ARBA00004651"/>
    </source>
</evidence>
<evidence type="ECO:0000256" key="4">
    <source>
        <dbReference type="ARBA" id="ARBA00022989"/>
    </source>
</evidence>
<keyword evidence="6" id="KW-0407">Ion channel</keyword>
<dbReference type="Proteomes" id="UP000317496">
    <property type="component" value="Chromosome"/>
</dbReference>
<dbReference type="InterPro" id="IPR045275">
    <property type="entry name" value="MscS_archaea/bacteria_type"/>
</dbReference>
<keyword evidence="5 6" id="KW-0472">Membrane</keyword>
<dbReference type="OrthoDB" id="9799209at2"/>
<feature type="transmembrane region" description="Helical" evidence="6">
    <location>
        <begin position="47"/>
        <end position="69"/>
    </location>
</feature>
<keyword evidence="6" id="KW-0997">Cell inner membrane</keyword>
<dbReference type="InterPro" id="IPR023408">
    <property type="entry name" value="MscS_beta-dom_sf"/>
</dbReference>
<dbReference type="InterPro" id="IPR010920">
    <property type="entry name" value="LSM_dom_sf"/>
</dbReference>
<reference evidence="8 9" key="1">
    <citation type="submission" date="2019-07" db="EMBL/GenBank/DDBJ databases">
        <title>Genome sequencing for Ferrovibrio sp. K5.</title>
        <authorList>
            <person name="Park S.-J."/>
        </authorList>
    </citation>
    <scope>NUCLEOTIDE SEQUENCE [LARGE SCALE GENOMIC DNA]</scope>
    <source>
        <strain evidence="8 9">K5</strain>
    </source>
</reference>
<proteinExistence type="inferred from homology"/>
<dbReference type="KEGG" id="fer:FNB15_02365"/>
<comment type="subunit">
    <text evidence="6">Homoheptamer.</text>
</comment>
<comment type="caution">
    <text evidence="6">Lacks conserved residue(s) required for the propagation of feature annotation.</text>
</comment>
<dbReference type="AlphaFoldDB" id="A0A516GXF4"/>
<evidence type="ECO:0000256" key="6">
    <source>
        <dbReference type="RuleBase" id="RU369025"/>
    </source>
</evidence>
<evidence type="ECO:0000256" key="5">
    <source>
        <dbReference type="ARBA" id="ARBA00023136"/>
    </source>
</evidence>
<feature type="transmembrane region" description="Helical" evidence="6">
    <location>
        <begin position="90"/>
        <end position="110"/>
    </location>
</feature>
<dbReference type="InterPro" id="IPR006685">
    <property type="entry name" value="MscS_channel_2nd"/>
</dbReference>
<feature type="domain" description="Mechanosensitive ion channel MscS" evidence="7">
    <location>
        <begin position="133"/>
        <end position="199"/>
    </location>
</feature>
<evidence type="ECO:0000313" key="9">
    <source>
        <dbReference type="Proteomes" id="UP000317496"/>
    </source>
</evidence>
<organism evidence="8 9">
    <name type="scientific">Ferrovibrio terrae</name>
    <dbReference type="NCBI Taxonomy" id="2594003"/>
    <lineage>
        <taxon>Bacteria</taxon>
        <taxon>Pseudomonadati</taxon>
        <taxon>Pseudomonadota</taxon>
        <taxon>Alphaproteobacteria</taxon>
        <taxon>Rhodospirillales</taxon>
        <taxon>Rhodospirillaceae</taxon>
        <taxon>Ferrovibrio</taxon>
    </lineage>
</organism>